<dbReference type="InterPro" id="IPR019545">
    <property type="entry name" value="DM13_domain"/>
</dbReference>
<accession>A0A845QHI1</accession>
<sequence length="146" mass="15680">MRPIARLKTFTAAALVALAGLAAAALPAASLPASAQEAPARSGFDVTAERIDGTWSLETRADGTYLLFNEDFSTASGPDLKVFLSPQEVTDVRDRTATRNAVKLGALKRTRGAQEYRLPDGIDLSAFRSLLIHCERYSHFWGGAAL</sequence>
<comment type="caution">
    <text evidence="3">The sequence shown here is derived from an EMBL/GenBank/DDBJ whole genome shotgun (WGS) entry which is preliminary data.</text>
</comment>
<evidence type="ECO:0000313" key="3">
    <source>
        <dbReference type="EMBL" id="NBG96971.1"/>
    </source>
</evidence>
<evidence type="ECO:0000256" key="1">
    <source>
        <dbReference type="SAM" id="SignalP"/>
    </source>
</evidence>
<evidence type="ECO:0000259" key="2">
    <source>
        <dbReference type="PROSITE" id="PS51549"/>
    </source>
</evidence>
<dbReference type="PROSITE" id="PS51549">
    <property type="entry name" value="DM13"/>
    <property type="match status" value="1"/>
</dbReference>
<dbReference type="RefSeq" id="WP_160588962.1">
    <property type="nucleotide sequence ID" value="NZ_BMHN01000001.1"/>
</dbReference>
<protein>
    <recommendedName>
        <fullName evidence="2">DM13 domain-containing protein</fullName>
    </recommendedName>
</protein>
<reference evidence="3 4" key="1">
    <citation type="journal article" date="2016" name="Int. J. Syst. Evol. Microbiol.">
        <title>Pyruvatibacter mobilis gen. nov., sp. nov., a marine bacterium from the culture broth of Picochlorum sp. 122.</title>
        <authorList>
            <person name="Wang G."/>
            <person name="Tang M."/>
            <person name="Wu H."/>
            <person name="Dai S."/>
            <person name="Li T."/>
            <person name="Chen C."/>
            <person name="He H."/>
            <person name="Fan J."/>
            <person name="Xiang W."/>
            <person name="Li X."/>
        </authorList>
    </citation>
    <scope>NUCLEOTIDE SEQUENCE [LARGE SCALE GENOMIC DNA]</scope>
    <source>
        <strain evidence="3 4">GYP-11</strain>
    </source>
</reference>
<evidence type="ECO:0000313" key="4">
    <source>
        <dbReference type="Proteomes" id="UP000470384"/>
    </source>
</evidence>
<dbReference type="Proteomes" id="UP000470384">
    <property type="component" value="Unassembled WGS sequence"/>
</dbReference>
<dbReference type="AlphaFoldDB" id="A0A845QHI1"/>
<dbReference type="GeneID" id="300653982"/>
<feature type="chain" id="PRO_5032749952" description="DM13 domain-containing protein" evidence="1">
    <location>
        <begin position="36"/>
        <end position="146"/>
    </location>
</feature>
<proteinExistence type="predicted"/>
<feature type="signal peptide" evidence="1">
    <location>
        <begin position="1"/>
        <end position="35"/>
    </location>
</feature>
<dbReference type="Pfam" id="PF10517">
    <property type="entry name" value="DM13"/>
    <property type="match status" value="1"/>
</dbReference>
<dbReference type="OrthoDB" id="6106486at2"/>
<dbReference type="EMBL" id="WXYQ01000013">
    <property type="protein sequence ID" value="NBG96971.1"/>
    <property type="molecule type" value="Genomic_DNA"/>
</dbReference>
<keyword evidence="1" id="KW-0732">Signal</keyword>
<name>A0A845QHI1_9HYPH</name>
<organism evidence="3 4">
    <name type="scientific">Pyruvatibacter mobilis</name>
    <dbReference type="NCBI Taxonomy" id="1712261"/>
    <lineage>
        <taxon>Bacteria</taxon>
        <taxon>Pseudomonadati</taxon>
        <taxon>Pseudomonadota</taxon>
        <taxon>Alphaproteobacteria</taxon>
        <taxon>Hyphomicrobiales</taxon>
        <taxon>Parvibaculaceae</taxon>
        <taxon>Pyruvatibacter</taxon>
    </lineage>
</organism>
<feature type="domain" description="DM13" evidence="2">
    <location>
        <begin position="38"/>
        <end position="146"/>
    </location>
</feature>
<gene>
    <name evidence="3" type="ORF">GTQ45_14635</name>
</gene>
<keyword evidence="4" id="KW-1185">Reference proteome</keyword>